<dbReference type="GeneID" id="113419297"/>
<sequence>MELIDHCQHGCSTPVPNGYGTKNSKERSTKQMYPNPGAISDPGKEDVGKNKKKARGSWIWNFVGRKKGSSMNPKRPQSMIFLGDHVEIMEQNRKMSFMERVRSYKKLRSSGLSRNTSKAKAIIISVETQEDLEQKALHRIRKLSDDQRPYRHSYAGFIEDLDSSFEDIELNSCVLDIESSESKWHRGLELGVSSSDADNYCYNMLAQKNGAPEFEKTPESRDAEGHSQTRDAPVAPENKKGRSSEVWGYLKGVSLTGKDCSKLENPTAEPGLQSLKKAMESPPSYLAFAAGCKDNIGQTKKPGHGGKGNHFGGVLKFFNSVAGAARKWRGSSKTFSQDEPQQISNCARQRLERSHRRQPLVIANDNANSFSLTRLSPDSEMWDHPNSKISAGQVPVQGDTNAEMSHEILKDHSNERPCSPLRKSMPSFPHSECPSDCPVLNGHGLDTELLQKQKIPPNKLSDEGPGSVPGDPWILPPWYQENTRSSVAVSADSQSLDTEELKSQDLMKVEMDIAGLEKDSSLNCEEWCESEMDIKAVCTSAEDFNALTSVADTPDLEEGFIDNQMSKRVLGEDHHHARVQGDNLGCGRTLPNVGLSAGYSAETRSLGRILEDVGKPCTPLACSCHSQQVLDQERSSIRANGNTFLLQQPWKSRESEHFQCGNVYYPIQMSLCTIVSFNELNNGKPRSHPLCPSPASPPPFKLFLDRCHSLPLSKSTPMGLDQLEWKQKFLISSAAEHDLGSKTLEVRRDTKNGRSRWRPLQPGAEQLLLNKGGAIQHSRVPLLLSQPLFLSCSPLLTALRTHISGTGSSCSSSPLISDSEGSWEMSDGPGLISASDVEHPSESSPDSRFLKSANSICVGYTSSESYNQHKIKNSSILTHITYYQRIWIGVLYLG</sequence>
<feature type="region of interest" description="Disordered" evidence="1">
    <location>
        <begin position="12"/>
        <end position="50"/>
    </location>
</feature>
<evidence type="ECO:0000313" key="2">
    <source>
        <dbReference type="Proteomes" id="UP000504612"/>
    </source>
</evidence>
<feature type="region of interest" description="Disordered" evidence="1">
    <location>
        <begin position="213"/>
        <end position="243"/>
    </location>
</feature>
<dbReference type="RefSeq" id="XP_026534364.1">
    <property type="nucleotide sequence ID" value="XM_026678579.1"/>
</dbReference>
<protein>
    <submittedName>
        <fullName evidence="3">Uncharacterized protein LOC113419297</fullName>
    </submittedName>
</protein>
<feature type="region of interest" description="Disordered" evidence="1">
    <location>
        <begin position="804"/>
        <end position="848"/>
    </location>
</feature>
<accession>A0A6J1V3G0</accession>
<dbReference type="KEGG" id="nss:113419297"/>
<reference evidence="3" key="1">
    <citation type="submission" date="2025-08" db="UniProtKB">
        <authorList>
            <consortium name="RefSeq"/>
        </authorList>
    </citation>
    <scope>IDENTIFICATION</scope>
</reference>
<dbReference type="AlphaFoldDB" id="A0A6J1V3G0"/>
<evidence type="ECO:0000313" key="3">
    <source>
        <dbReference type="RefSeq" id="XP_026534364.1"/>
    </source>
</evidence>
<proteinExistence type="predicted"/>
<gene>
    <name evidence="3" type="primary">LOC113419297</name>
</gene>
<name>A0A6J1V3G0_9SAUR</name>
<feature type="compositionally biased region" description="Basic and acidic residues" evidence="1">
    <location>
        <begin position="213"/>
        <end position="229"/>
    </location>
</feature>
<evidence type="ECO:0000256" key="1">
    <source>
        <dbReference type="SAM" id="MobiDB-lite"/>
    </source>
</evidence>
<keyword evidence="2" id="KW-1185">Reference proteome</keyword>
<organism evidence="2 3">
    <name type="scientific">Notechis scutatus</name>
    <name type="common">mainland tiger snake</name>
    <dbReference type="NCBI Taxonomy" id="8663"/>
    <lineage>
        <taxon>Eukaryota</taxon>
        <taxon>Metazoa</taxon>
        <taxon>Chordata</taxon>
        <taxon>Craniata</taxon>
        <taxon>Vertebrata</taxon>
        <taxon>Euteleostomi</taxon>
        <taxon>Lepidosauria</taxon>
        <taxon>Squamata</taxon>
        <taxon>Bifurcata</taxon>
        <taxon>Unidentata</taxon>
        <taxon>Episquamata</taxon>
        <taxon>Toxicofera</taxon>
        <taxon>Serpentes</taxon>
        <taxon>Colubroidea</taxon>
        <taxon>Elapidae</taxon>
        <taxon>Hydrophiinae</taxon>
        <taxon>Notechis</taxon>
    </lineage>
</organism>
<dbReference type="Proteomes" id="UP000504612">
    <property type="component" value="Unplaced"/>
</dbReference>
<feature type="compositionally biased region" description="Low complexity" evidence="1">
    <location>
        <begin position="804"/>
        <end position="819"/>
    </location>
</feature>